<comment type="caution">
    <text evidence="2">The sequence shown here is derived from an EMBL/GenBank/DDBJ whole genome shotgun (WGS) entry which is preliminary data.</text>
</comment>
<sequence>MRQHDDNQQRPTTGSRPPLHPARPADPSGLVDLQRSAGNAAVARLLNGKRAAVQRDAGGPGAGGQTGAKPGPAGEVQQIWEQKGGDQLVADIDAALGDFEAWKKDTNRRGSGNLPGQSRIAAAMAAFDGRGGSLPQYDSWYASLAPLAKAKLAGDRQKLLRELDSIGGGSGEKVSSSAIPSGVLVMFLDGHHLNAEHQYKISMHHEAPTNPVFDGMKWVVEKLVTTVDITYANNIGADWAFTSKYQIVGMELKASIGVDASLEGQAGTAAGGAAKGAAGGLLGGAWDTAKNLVSKGISQWEKPEKEKEHAKLVEGGLGIGLIKLELEKDGVEADKPSQYWAPADIAGPIVVARFMNFESVVQGSKHNYTGIDALEFMDGGAMVGRLIFPAIGKAESKDGVGVGFKVEFTPVSMSGGYASRVNG</sequence>
<dbReference type="RefSeq" id="WP_344312186.1">
    <property type="nucleotide sequence ID" value="NZ_BAAANY010000017.1"/>
</dbReference>
<keyword evidence="3" id="KW-1185">Reference proteome</keyword>
<evidence type="ECO:0000313" key="2">
    <source>
        <dbReference type="EMBL" id="GAA1689538.1"/>
    </source>
</evidence>
<feature type="region of interest" description="Disordered" evidence="1">
    <location>
        <begin position="1"/>
        <end position="36"/>
    </location>
</feature>
<dbReference type="EMBL" id="BAAANY010000017">
    <property type="protein sequence ID" value="GAA1689538.1"/>
    <property type="molecule type" value="Genomic_DNA"/>
</dbReference>
<gene>
    <name evidence="2" type="ORF">GCM10009765_43620</name>
</gene>
<protein>
    <submittedName>
        <fullName evidence="2">Uncharacterized protein</fullName>
    </submittedName>
</protein>
<evidence type="ECO:0000313" key="3">
    <source>
        <dbReference type="Proteomes" id="UP001500618"/>
    </source>
</evidence>
<proteinExistence type="predicted"/>
<evidence type="ECO:0000256" key="1">
    <source>
        <dbReference type="SAM" id="MobiDB-lite"/>
    </source>
</evidence>
<name>A0ABN2HKK4_9ACTN</name>
<accession>A0ABN2HKK4</accession>
<dbReference type="Proteomes" id="UP001500618">
    <property type="component" value="Unassembled WGS sequence"/>
</dbReference>
<organism evidence="2 3">
    <name type="scientific">Fodinicola feengrottensis</name>
    <dbReference type="NCBI Taxonomy" id="435914"/>
    <lineage>
        <taxon>Bacteria</taxon>
        <taxon>Bacillati</taxon>
        <taxon>Actinomycetota</taxon>
        <taxon>Actinomycetes</taxon>
        <taxon>Mycobacteriales</taxon>
        <taxon>Fodinicola</taxon>
    </lineage>
</organism>
<reference evidence="2 3" key="1">
    <citation type="journal article" date="2019" name="Int. J. Syst. Evol. Microbiol.">
        <title>The Global Catalogue of Microorganisms (GCM) 10K type strain sequencing project: providing services to taxonomists for standard genome sequencing and annotation.</title>
        <authorList>
            <consortium name="The Broad Institute Genomics Platform"/>
            <consortium name="The Broad Institute Genome Sequencing Center for Infectious Disease"/>
            <person name="Wu L."/>
            <person name="Ma J."/>
        </authorList>
    </citation>
    <scope>NUCLEOTIDE SEQUENCE [LARGE SCALE GENOMIC DNA]</scope>
    <source>
        <strain evidence="2 3">JCM 14718</strain>
    </source>
</reference>
<feature type="region of interest" description="Disordered" evidence="1">
    <location>
        <begin position="54"/>
        <end position="73"/>
    </location>
</feature>